<evidence type="ECO:0000313" key="1">
    <source>
        <dbReference type="EMBL" id="GAM79963.1"/>
    </source>
</evidence>
<dbReference type="AlphaFoldDB" id="A0A0B8QYJ1"/>
<comment type="caution">
    <text evidence="1">The sequence shown here is derived from an EMBL/GenBank/DDBJ whole genome shotgun (WGS) entry which is preliminary data.</text>
</comment>
<reference evidence="1 2" key="1">
    <citation type="submission" date="2015-01" db="EMBL/GenBank/DDBJ databases">
        <title>Lactococcus lactis subsp.lactis JCM 5805 whole genome shotgun sequence.</title>
        <authorList>
            <person name="Fujii T."/>
            <person name="Tomita Y."/>
            <person name="Ikushima S."/>
            <person name="Fujiwara D."/>
        </authorList>
    </citation>
    <scope>NUCLEOTIDE SEQUENCE [LARGE SCALE GENOMIC DNA]</scope>
    <source>
        <strain evidence="1 2">JCM 5805</strain>
    </source>
</reference>
<gene>
    <name evidence="1" type="ORF">JCM5805K_1071</name>
</gene>
<name>A0A0B8QYJ1_LACLL</name>
<protein>
    <submittedName>
        <fullName evidence="1">Uncharacterized protein</fullName>
    </submittedName>
</protein>
<dbReference type="EMBL" id="BBSI01000017">
    <property type="protein sequence ID" value="GAM79963.1"/>
    <property type="molecule type" value="Genomic_DNA"/>
</dbReference>
<evidence type="ECO:0000313" key="2">
    <source>
        <dbReference type="Proteomes" id="UP000031847"/>
    </source>
</evidence>
<organism evidence="1 2">
    <name type="scientific">Lactococcus lactis subsp. lactis</name>
    <name type="common">Streptococcus lactis</name>
    <dbReference type="NCBI Taxonomy" id="1360"/>
    <lineage>
        <taxon>Bacteria</taxon>
        <taxon>Bacillati</taxon>
        <taxon>Bacillota</taxon>
        <taxon>Bacilli</taxon>
        <taxon>Lactobacillales</taxon>
        <taxon>Streptococcaceae</taxon>
        <taxon>Lactococcus</taxon>
    </lineage>
</organism>
<proteinExistence type="predicted"/>
<accession>A0A0B8QYJ1</accession>
<dbReference type="Proteomes" id="UP000031847">
    <property type="component" value="Unassembled WGS sequence"/>
</dbReference>
<sequence>MLELGELYPFDFDVFITLCSVDADRGIAVVLS</sequence>